<name>A0AAV3QV74_LITER</name>
<dbReference type="AlphaFoldDB" id="A0AAV3QV74"/>
<proteinExistence type="predicted"/>
<gene>
    <name evidence="1" type="ORF">LIER_40373</name>
</gene>
<dbReference type="EMBL" id="BAABME010023160">
    <property type="protein sequence ID" value="GAA0167430.1"/>
    <property type="molecule type" value="Genomic_DNA"/>
</dbReference>
<organism evidence="1 2">
    <name type="scientific">Lithospermum erythrorhizon</name>
    <name type="common">Purple gromwell</name>
    <name type="synonym">Lithospermum officinale var. erythrorhizon</name>
    <dbReference type="NCBI Taxonomy" id="34254"/>
    <lineage>
        <taxon>Eukaryota</taxon>
        <taxon>Viridiplantae</taxon>
        <taxon>Streptophyta</taxon>
        <taxon>Embryophyta</taxon>
        <taxon>Tracheophyta</taxon>
        <taxon>Spermatophyta</taxon>
        <taxon>Magnoliopsida</taxon>
        <taxon>eudicotyledons</taxon>
        <taxon>Gunneridae</taxon>
        <taxon>Pentapetalae</taxon>
        <taxon>asterids</taxon>
        <taxon>lamiids</taxon>
        <taxon>Boraginales</taxon>
        <taxon>Boraginaceae</taxon>
        <taxon>Boraginoideae</taxon>
        <taxon>Lithospermeae</taxon>
        <taxon>Lithospermum</taxon>
    </lineage>
</organism>
<keyword evidence="2" id="KW-1185">Reference proteome</keyword>
<evidence type="ECO:0000313" key="2">
    <source>
        <dbReference type="Proteomes" id="UP001454036"/>
    </source>
</evidence>
<sequence length="88" mass="9562">MLPKGFAVPFVPSECAEVCVDVLVDCSDEKLCECFEILLVGWCVPWIGSEANKIQCSSHNDCNGTISNNTTNYCIRNIGAPKGFCLLS</sequence>
<protein>
    <submittedName>
        <fullName evidence="1">Uncharacterized protein</fullName>
    </submittedName>
</protein>
<reference evidence="1 2" key="1">
    <citation type="submission" date="2024-01" db="EMBL/GenBank/DDBJ databases">
        <title>The complete chloroplast genome sequence of Lithospermum erythrorhizon: insights into the phylogenetic relationship among Boraginaceae species and the maternal lineages of purple gromwells.</title>
        <authorList>
            <person name="Okada T."/>
            <person name="Watanabe K."/>
        </authorList>
    </citation>
    <scope>NUCLEOTIDE SEQUENCE [LARGE SCALE GENOMIC DNA]</scope>
</reference>
<dbReference type="Proteomes" id="UP001454036">
    <property type="component" value="Unassembled WGS sequence"/>
</dbReference>
<accession>A0AAV3QV74</accession>
<comment type="caution">
    <text evidence="1">The sequence shown here is derived from an EMBL/GenBank/DDBJ whole genome shotgun (WGS) entry which is preliminary data.</text>
</comment>
<evidence type="ECO:0000313" key="1">
    <source>
        <dbReference type="EMBL" id="GAA0167430.1"/>
    </source>
</evidence>